<protein>
    <recommendedName>
        <fullName evidence="13">NB-ARC domain-containing protein</fullName>
    </recommendedName>
</protein>
<dbReference type="InterPro" id="IPR036388">
    <property type="entry name" value="WH-like_DNA-bd_sf"/>
</dbReference>
<evidence type="ECO:0000256" key="1">
    <source>
        <dbReference type="ARBA" id="ARBA00008894"/>
    </source>
</evidence>
<dbReference type="Pfam" id="PF18052">
    <property type="entry name" value="Rx_N"/>
    <property type="match status" value="1"/>
</dbReference>
<dbReference type="Gramene" id="OBART11G09350.1">
    <property type="protein sequence ID" value="OBART11G09350.1"/>
    <property type="gene ID" value="OBART11G09350"/>
</dbReference>
<keyword evidence="3" id="KW-0677">Repeat</keyword>
<dbReference type="InterPro" id="IPR032675">
    <property type="entry name" value="LRR_dom_sf"/>
</dbReference>
<evidence type="ECO:0000313" key="12">
    <source>
        <dbReference type="Proteomes" id="UP000026960"/>
    </source>
</evidence>
<dbReference type="CDD" id="cd14798">
    <property type="entry name" value="RX-CC_like"/>
    <property type="match status" value="1"/>
</dbReference>
<dbReference type="SUPFAM" id="SSF52047">
    <property type="entry name" value="RNI-like"/>
    <property type="match status" value="1"/>
</dbReference>
<evidence type="ECO:0008006" key="13">
    <source>
        <dbReference type="Google" id="ProtNLM"/>
    </source>
</evidence>
<evidence type="ECO:0000256" key="4">
    <source>
        <dbReference type="ARBA" id="ARBA00022741"/>
    </source>
</evidence>
<dbReference type="HOGENOM" id="CLU_000837_25_4_1"/>
<evidence type="ECO:0000259" key="9">
    <source>
        <dbReference type="Pfam" id="PF23559"/>
    </source>
</evidence>
<evidence type="ECO:0000256" key="2">
    <source>
        <dbReference type="ARBA" id="ARBA00022614"/>
    </source>
</evidence>
<dbReference type="InterPro" id="IPR044974">
    <property type="entry name" value="Disease_R_plants"/>
</dbReference>
<dbReference type="PANTHER" id="PTHR23155">
    <property type="entry name" value="DISEASE RESISTANCE PROTEIN RP"/>
    <property type="match status" value="1"/>
</dbReference>
<proteinExistence type="inferred from homology"/>
<feature type="domain" description="Disease resistance R13L4/SHOC-2-like LRR" evidence="10">
    <location>
        <begin position="582"/>
        <end position="747"/>
    </location>
</feature>
<dbReference type="PaxDb" id="65489-OBART11G09350.1"/>
<dbReference type="PANTHER" id="PTHR23155:SF990">
    <property type="entry name" value="NB-ARC DOMAIN CONTAINING PROTEIN, EXPRESSED"/>
    <property type="match status" value="1"/>
</dbReference>
<reference evidence="11" key="2">
    <citation type="submission" date="2015-03" db="UniProtKB">
        <authorList>
            <consortium name="EnsemblPlants"/>
        </authorList>
    </citation>
    <scope>IDENTIFICATION</scope>
</reference>
<dbReference type="SUPFAM" id="SSF52540">
    <property type="entry name" value="P-loop containing nucleoside triphosphate hydrolases"/>
    <property type="match status" value="1"/>
</dbReference>
<keyword evidence="12" id="KW-1185">Reference proteome</keyword>
<dbReference type="InterPro" id="IPR055414">
    <property type="entry name" value="LRR_R13L4/SHOC2-like"/>
</dbReference>
<dbReference type="GO" id="GO:0042742">
    <property type="term" value="P:defense response to bacterium"/>
    <property type="evidence" value="ECO:0007669"/>
    <property type="project" value="UniProtKB-ARBA"/>
</dbReference>
<dbReference type="InterPro" id="IPR041118">
    <property type="entry name" value="Rx_N"/>
</dbReference>
<comment type="similarity">
    <text evidence="1">Belongs to the disease resistance NB-LRR family.</text>
</comment>
<reference evidence="11" key="1">
    <citation type="journal article" date="2009" name="Rice">
        <title>De Novo Next Generation Sequencing of Plant Genomes.</title>
        <authorList>
            <person name="Rounsley S."/>
            <person name="Marri P.R."/>
            <person name="Yu Y."/>
            <person name="He R."/>
            <person name="Sisneros N."/>
            <person name="Goicoechea J.L."/>
            <person name="Lee S.J."/>
            <person name="Angelova A."/>
            <person name="Kudrna D."/>
            <person name="Luo M."/>
            <person name="Affourtit J."/>
            <person name="Desany B."/>
            <person name="Knight J."/>
            <person name="Niazi F."/>
            <person name="Egholm M."/>
            <person name="Wing R.A."/>
        </authorList>
    </citation>
    <scope>NUCLEOTIDE SEQUENCE [LARGE SCALE GENOMIC DNA]</scope>
    <source>
        <strain evidence="11">cv. IRGC 105608</strain>
    </source>
</reference>
<evidence type="ECO:0000259" key="8">
    <source>
        <dbReference type="Pfam" id="PF18052"/>
    </source>
</evidence>
<feature type="coiled-coil region" evidence="7">
    <location>
        <begin position="112"/>
        <end position="139"/>
    </location>
</feature>
<dbReference type="InterPro" id="IPR027417">
    <property type="entry name" value="P-loop_NTPase"/>
</dbReference>
<dbReference type="Pfam" id="PF23598">
    <property type="entry name" value="LRR_14"/>
    <property type="match status" value="1"/>
</dbReference>
<dbReference type="STRING" id="65489.A0A0D3HKH3"/>
<keyword evidence="2" id="KW-0433">Leucine-rich repeat</keyword>
<accession>A0A0D3HKH3</accession>
<evidence type="ECO:0000313" key="11">
    <source>
        <dbReference type="EnsemblPlants" id="OBART11G09350.1"/>
    </source>
</evidence>
<dbReference type="Proteomes" id="UP000026960">
    <property type="component" value="Chromosome 11"/>
</dbReference>
<dbReference type="InterPro" id="IPR058922">
    <property type="entry name" value="WHD_DRP"/>
</dbReference>
<dbReference type="InterPro" id="IPR038005">
    <property type="entry name" value="RX-like_CC"/>
</dbReference>
<dbReference type="Gene3D" id="1.10.10.10">
    <property type="entry name" value="Winged helix-like DNA-binding domain superfamily/Winged helix DNA-binding domain"/>
    <property type="match status" value="1"/>
</dbReference>
<feature type="domain" description="Disease resistance N-terminal" evidence="8">
    <location>
        <begin position="5"/>
        <end position="88"/>
    </location>
</feature>
<dbReference type="GO" id="GO:0043531">
    <property type="term" value="F:ADP binding"/>
    <property type="evidence" value="ECO:0007669"/>
    <property type="project" value="InterPro"/>
</dbReference>
<dbReference type="GO" id="GO:0002758">
    <property type="term" value="P:innate immune response-activating signaling pathway"/>
    <property type="evidence" value="ECO:0007669"/>
    <property type="project" value="UniProtKB-ARBA"/>
</dbReference>
<dbReference type="EnsemblPlants" id="OBART11G09350.1">
    <property type="protein sequence ID" value="OBART11G09350.1"/>
    <property type="gene ID" value="OBART11G09350"/>
</dbReference>
<dbReference type="Gene3D" id="3.80.10.10">
    <property type="entry name" value="Ribonuclease Inhibitor"/>
    <property type="match status" value="1"/>
</dbReference>
<dbReference type="eggNOG" id="KOG4658">
    <property type="taxonomic scope" value="Eukaryota"/>
</dbReference>
<keyword evidence="5" id="KW-0611">Plant defense</keyword>
<dbReference type="Gene3D" id="1.20.5.4130">
    <property type="match status" value="1"/>
</dbReference>
<keyword evidence="4" id="KW-0547">Nucleotide-binding</keyword>
<sequence>MAETAITAVLSKFGELASREAAVLLQVGNDIMLLRDRLEWLQAFVRDADRRRRLASDDFTRVWVRQTRDVAFDAEDALDHFFHKVDLEAQGYRGWRIWRRYLTGCTTQISVRHDLSGQIKRIKSRLDQISENHKEFKIEHTPGAWTSSITEVAAWDNIGDAPVGFDGYLRALENHLLSHEHTPQQRFISILGETGIGKSTLMLTICNKIIKDHENHFDKYLVILGGINSITVLNCVKASLPDNRNGSRVVLILEPESQEVAKHADTLNKKVDADSKNISGSTIQLGRLNESQSAELFCRRVYGYNYTKPRGYKVSYNEQVFKITGGHPLAIVVLAGLLRSKEMPVEWDSVLQQLMPGIEAGESQGNKIAGVLLTKEKPFEWDALLQQLMPTTEAKLSNRMTIERIFSTSFDDLPHDLKSCFLYFAAYPTNITHPADQIMRMWIAEGFIKPEKGKNMEDLAQEYLKELISRFLVEVKYRNECEKIELVQVHNRLLRFLQSEAREASFIEIHDNTDVLAPAAVRRLSIQNDSGNYIPFGNRFPKLRSFICRVEEEEGASATPDLKNDPKNIPRKDPLKFLCGSKFLRVISIGGIHLAELPDAIGDMIHLRYIGVTSCDLENLPSSIGRLLNLQTLDIRNSKVKIIAPKFWRIKTLRHVIAAQLQLPNSVGELNNLQTLHGVKPAENWGGLTCPLDMMTNLQSLELHGFNDANHGVALERALQKLELLGHLKLTGDKIPSSVFTAPSLRYVESLVLDGDIKWADNSSNTSNYSPEVALGICELRPNLTVLKLNSVSKELEEFMEKIRPHLTVYECPTRTDA</sequence>
<evidence type="ECO:0000256" key="3">
    <source>
        <dbReference type="ARBA" id="ARBA00022737"/>
    </source>
</evidence>
<evidence type="ECO:0000259" key="10">
    <source>
        <dbReference type="Pfam" id="PF23598"/>
    </source>
</evidence>
<evidence type="ECO:0000256" key="6">
    <source>
        <dbReference type="ARBA" id="ARBA00023054"/>
    </source>
</evidence>
<dbReference type="FunFam" id="1.10.10.10:FF:000322">
    <property type="entry name" value="Probable disease resistance protein At1g63360"/>
    <property type="match status" value="1"/>
</dbReference>
<organism evidence="11">
    <name type="scientific">Oryza barthii</name>
    <dbReference type="NCBI Taxonomy" id="65489"/>
    <lineage>
        <taxon>Eukaryota</taxon>
        <taxon>Viridiplantae</taxon>
        <taxon>Streptophyta</taxon>
        <taxon>Embryophyta</taxon>
        <taxon>Tracheophyta</taxon>
        <taxon>Spermatophyta</taxon>
        <taxon>Magnoliopsida</taxon>
        <taxon>Liliopsida</taxon>
        <taxon>Poales</taxon>
        <taxon>Poaceae</taxon>
        <taxon>BOP clade</taxon>
        <taxon>Oryzoideae</taxon>
        <taxon>Oryzeae</taxon>
        <taxon>Oryzinae</taxon>
        <taxon>Oryza</taxon>
    </lineage>
</organism>
<dbReference type="GO" id="GO:0009626">
    <property type="term" value="P:plant-type hypersensitive response"/>
    <property type="evidence" value="ECO:0007669"/>
    <property type="project" value="UniProtKB-ARBA"/>
</dbReference>
<evidence type="ECO:0000256" key="5">
    <source>
        <dbReference type="ARBA" id="ARBA00022821"/>
    </source>
</evidence>
<dbReference type="Gene3D" id="3.40.50.300">
    <property type="entry name" value="P-loop containing nucleotide triphosphate hydrolases"/>
    <property type="match status" value="1"/>
</dbReference>
<dbReference type="Gene3D" id="1.10.8.430">
    <property type="entry name" value="Helical domain of apoptotic protease-activating factors"/>
    <property type="match status" value="1"/>
</dbReference>
<evidence type="ECO:0000256" key="7">
    <source>
        <dbReference type="SAM" id="Coils"/>
    </source>
</evidence>
<dbReference type="AlphaFoldDB" id="A0A0D3HKH3"/>
<name>A0A0D3HKH3_9ORYZ</name>
<feature type="domain" description="Disease resistance protein winged helix" evidence="9">
    <location>
        <begin position="427"/>
        <end position="491"/>
    </location>
</feature>
<dbReference type="InterPro" id="IPR042197">
    <property type="entry name" value="Apaf_helical"/>
</dbReference>
<dbReference type="Pfam" id="PF23559">
    <property type="entry name" value="WHD_DRP"/>
    <property type="match status" value="1"/>
</dbReference>
<dbReference type="PRINTS" id="PR00364">
    <property type="entry name" value="DISEASERSIST"/>
</dbReference>
<keyword evidence="6 7" id="KW-0175">Coiled coil</keyword>